<reference evidence="1 2" key="1">
    <citation type="submission" date="2023-06" db="EMBL/GenBank/DDBJ databases">
        <title>Nosocomial Elizabethkingia miricola genome.</title>
        <authorList>
            <person name="Morgado S."/>
            <person name="Fonseca E."/>
            <person name="Freitas F."/>
            <person name="Vicente A.C."/>
        </authorList>
    </citation>
    <scope>NUCLEOTIDE SEQUENCE [LARGE SCALE GENOMIC DNA]</scope>
    <source>
        <strain evidence="1 2">EM15</strain>
    </source>
</reference>
<sequence length="57" mass="6595">MKATGYFKTVKGERFYIKAIRGGYFGVYNKLDMSLESLCLTKVEAEELARELNNLRK</sequence>
<protein>
    <submittedName>
        <fullName evidence="1">Uncharacterized protein</fullName>
    </submittedName>
</protein>
<comment type="caution">
    <text evidence="1">The sequence shown here is derived from an EMBL/GenBank/DDBJ whole genome shotgun (WGS) entry which is preliminary data.</text>
</comment>
<evidence type="ECO:0000313" key="1">
    <source>
        <dbReference type="EMBL" id="MDQ8748390.1"/>
    </source>
</evidence>
<dbReference type="RefSeq" id="WP_309046338.1">
    <property type="nucleotide sequence ID" value="NZ_JAUCQJ010000002.1"/>
</dbReference>
<proteinExistence type="predicted"/>
<dbReference type="Proteomes" id="UP001239265">
    <property type="component" value="Unassembled WGS sequence"/>
</dbReference>
<name>A0ABD5B3Q0_ELIMR</name>
<accession>A0ABD5B3Q0</accession>
<organism evidence="1 2">
    <name type="scientific">Elizabethkingia miricola</name>
    <name type="common">Chryseobacterium miricola</name>
    <dbReference type="NCBI Taxonomy" id="172045"/>
    <lineage>
        <taxon>Bacteria</taxon>
        <taxon>Pseudomonadati</taxon>
        <taxon>Bacteroidota</taxon>
        <taxon>Flavobacteriia</taxon>
        <taxon>Flavobacteriales</taxon>
        <taxon>Weeksellaceae</taxon>
        <taxon>Elizabethkingia</taxon>
    </lineage>
</organism>
<evidence type="ECO:0000313" key="2">
    <source>
        <dbReference type="Proteomes" id="UP001239265"/>
    </source>
</evidence>
<dbReference type="EMBL" id="JAUCQJ010000002">
    <property type="protein sequence ID" value="MDQ8748390.1"/>
    <property type="molecule type" value="Genomic_DNA"/>
</dbReference>
<dbReference type="AlphaFoldDB" id="A0ABD5B3Q0"/>
<gene>
    <name evidence="1" type="ORF">QT385_07055</name>
</gene>